<dbReference type="GO" id="GO:0046294">
    <property type="term" value="P:formaldehyde catabolic process"/>
    <property type="evidence" value="ECO:0007669"/>
    <property type="project" value="InterPro"/>
</dbReference>
<organism evidence="8">
    <name type="scientific">Eutreptiella gymnastica</name>
    <dbReference type="NCBI Taxonomy" id="73025"/>
    <lineage>
        <taxon>Eukaryota</taxon>
        <taxon>Discoba</taxon>
        <taxon>Euglenozoa</taxon>
        <taxon>Euglenida</taxon>
        <taxon>Spirocuta</taxon>
        <taxon>Euglenophyceae</taxon>
        <taxon>Eutreptiales</taxon>
        <taxon>Eutreptiaceae</taxon>
        <taxon>Eutreptiella</taxon>
    </lineage>
</organism>
<dbReference type="GO" id="GO:0005829">
    <property type="term" value="C:cytosol"/>
    <property type="evidence" value="ECO:0007669"/>
    <property type="project" value="TreeGrafter"/>
</dbReference>
<dbReference type="GO" id="GO:0052689">
    <property type="term" value="F:carboxylic ester hydrolase activity"/>
    <property type="evidence" value="ECO:0007669"/>
    <property type="project" value="UniProtKB-KW"/>
</dbReference>
<keyword evidence="4 7" id="KW-0719">Serine esterase</keyword>
<dbReference type="AlphaFoldDB" id="A0A7S4CRJ3"/>
<accession>A0A7S4CRJ3</accession>
<dbReference type="Gene3D" id="3.40.50.1820">
    <property type="entry name" value="alpha/beta hydrolase"/>
    <property type="match status" value="1"/>
</dbReference>
<dbReference type="InterPro" id="IPR029058">
    <property type="entry name" value="AB_hydrolase_fold"/>
</dbReference>
<comment type="function">
    <text evidence="7">Serine hydrolase involved in the detoxification of formaldehyde.</text>
</comment>
<gene>
    <name evidence="8" type="ORF">EGYM00163_LOCUS15399</name>
</gene>
<comment type="subcellular location">
    <subcellularLocation>
        <location evidence="7">Cytoplasm</location>
    </subcellularLocation>
</comment>
<dbReference type="InterPro" id="IPR000801">
    <property type="entry name" value="Esterase-like"/>
</dbReference>
<dbReference type="PANTHER" id="PTHR10061:SF0">
    <property type="entry name" value="S-FORMYLGLUTATHIONE HYDROLASE"/>
    <property type="match status" value="1"/>
</dbReference>
<evidence type="ECO:0000256" key="7">
    <source>
        <dbReference type="RuleBase" id="RU363068"/>
    </source>
</evidence>
<keyword evidence="7" id="KW-0963">Cytoplasm</keyword>
<comment type="catalytic activity">
    <reaction evidence="7">
        <text>S-formylglutathione + H2O = formate + glutathione + H(+)</text>
        <dbReference type="Rhea" id="RHEA:14961"/>
        <dbReference type="ChEBI" id="CHEBI:15377"/>
        <dbReference type="ChEBI" id="CHEBI:15378"/>
        <dbReference type="ChEBI" id="CHEBI:15740"/>
        <dbReference type="ChEBI" id="CHEBI:57688"/>
        <dbReference type="ChEBI" id="CHEBI:57925"/>
        <dbReference type="EC" id="3.1.2.12"/>
    </reaction>
</comment>
<feature type="active site" description="Charge relay system" evidence="6">
    <location>
        <position position="155"/>
    </location>
</feature>
<dbReference type="NCBIfam" id="TIGR02821">
    <property type="entry name" value="fghA_ester_D"/>
    <property type="match status" value="1"/>
</dbReference>
<sequence>MATKLSEAKMFGGTWLRLKHDSKTVGTPMEFSVYLPPKAVGGEKVKCVYYLSGLTCTDKNVMEKSGIQRAASVYNVAIVAPDTSPRNPPEAKIPGEDDSWDFGSGAGFYVDATQEPWNKQYKMYSYVTKELPELLATEMPMILTGSENTGIMGHSMGGHGAITIALKNPDKYKSLSAFAPICNPINCPWGKKNLGNYLGEDTSTWTPYDSTELAKAYAGPKFHLLVSQGTKDTFLERELMPEALKAAVESNNNLTIDLHMDEGYDHSYCYIATEIEAHIKHHAAILGDPGR</sequence>
<proteinExistence type="inferred from homology"/>
<dbReference type="EC" id="3.1.2.12" evidence="2 7"/>
<evidence type="ECO:0000313" key="8">
    <source>
        <dbReference type="EMBL" id="CAE0804275.1"/>
    </source>
</evidence>
<dbReference type="FunFam" id="3.40.50.1820:FF:000002">
    <property type="entry name" value="S-formylglutathione hydrolase"/>
    <property type="match status" value="1"/>
</dbReference>
<feature type="active site" description="Charge relay system" evidence="6">
    <location>
        <position position="266"/>
    </location>
</feature>
<protein>
    <recommendedName>
        <fullName evidence="3 7">S-formylglutathione hydrolase</fullName>
        <ecNumber evidence="2 7">3.1.2.12</ecNumber>
    </recommendedName>
</protein>
<evidence type="ECO:0000256" key="5">
    <source>
        <dbReference type="ARBA" id="ARBA00022801"/>
    </source>
</evidence>
<evidence type="ECO:0000256" key="1">
    <source>
        <dbReference type="ARBA" id="ARBA00005622"/>
    </source>
</evidence>
<keyword evidence="5 7" id="KW-0378">Hydrolase</keyword>
<evidence type="ECO:0000256" key="3">
    <source>
        <dbReference type="ARBA" id="ARBA00016774"/>
    </source>
</evidence>
<dbReference type="EMBL" id="HBJA01044552">
    <property type="protein sequence ID" value="CAE0804275.1"/>
    <property type="molecule type" value="Transcribed_RNA"/>
</dbReference>
<dbReference type="InterPro" id="IPR014186">
    <property type="entry name" value="S-formylglutathione_hydrol"/>
</dbReference>
<feature type="active site" description="Charge relay system" evidence="6">
    <location>
        <position position="232"/>
    </location>
</feature>
<reference evidence="8" key="1">
    <citation type="submission" date="2021-01" db="EMBL/GenBank/DDBJ databases">
        <authorList>
            <person name="Corre E."/>
            <person name="Pelletier E."/>
            <person name="Niang G."/>
            <person name="Scheremetjew M."/>
            <person name="Finn R."/>
            <person name="Kale V."/>
            <person name="Holt S."/>
            <person name="Cochrane G."/>
            <person name="Meng A."/>
            <person name="Brown T."/>
            <person name="Cohen L."/>
        </authorList>
    </citation>
    <scope>NUCLEOTIDE SEQUENCE</scope>
    <source>
        <strain evidence="8">CCMP1594</strain>
    </source>
</reference>
<evidence type="ECO:0000256" key="2">
    <source>
        <dbReference type="ARBA" id="ARBA00012479"/>
    </source>
</evidence>
<name>A0A7S4CRJ3_9EUGL</name>
<evidence type="ECO:0000256" key="6">
    <source>
        <dbReference type="PIRSR" id="PIRSR614186-1"/>
    </source>
</evidence>
<dbReference type="Pfam" id="PF00756">
    <property type="entry name" value="Esterase"/>
    <property type="match status" value="1"/>
</dbReference>
<dbReference type="SUPFAM" id="SSF53474">
    <property type="entry name" value="alpha/beta-Hydrolases"/>
    <property type="match status" value="1"/>
</dbReference>
<comment type="similarity">
    <text evidence="1 7">Belongs to the esterase D family.</text>
</comment>
<evidence type="ECO:0000256" key="4">
    <source>
        <dbReference type="ARBA" id="ARBA00022487"/>
    </source>
</evidence>
<dbReference type="PANTHER" id="PTHR10061">
    <property type="entry name" value="S-FORMYLGLUTATHIONE HYDROLASE"/>
    <property type="match status" value="1"/>
</dbReference>
<dbReference type="GO" id="GO:0018738">
    <property type="term" value="F:S-formylglutathione hydrolase activity"/>
    <property type="evidence" value="ECO:0007669"/>
    <property type="project" value="UniProtKB-EC"/>
</dbReference>